<dbReference type="RefSeq" id="WP_068550077.1">
    <property type="nucleotide sequence ID" value="NZ_AP013035.1"/>
</dbReference>
<evidence type="ECO:0000256" key="2">
    <source>
        <dbReference type="ARBA" id="ARBA00022475"/>
    </source>
</evidence>
<evidence type="ECO:0000313" key="9">
    <source>
        <dbReference type="EMBL" id="BAT72085.1"/>
    </source>
</evidence>
<dbReference type="EMBL" id="AP013035">
    <property type="protein sequence ID" value="BAT72085.1"/>
    <property type="molecule type" value="Genomic_DNA"/>
</dbReference>
<accession>A0A0S3QUS7</accession>
<dbReference type="OrthoDB" id="13093at2"/>
<dbReference type="GO" id="GO:0004713">
    <property type="term" value="F:protein tyrosine kinase activity"/>
    <property type="evidence" value="ECO:0007669"/>
    <property type="project" value="TreeGrafter"/>
</dbReference>
<dbReference type="KEGG" id="ttk:TST_1298"/>
<feature type="domain" description="Polysaccharide chain length determinant N-terminal" evidence="8">
    <location>
        <begin position="20"/>
        <end position="70"/>
    </location>
</feature>
<dbReference type="Pfam" id="PF02706">
    <property type="entry name" value="Wzz"/>
    <property type="match status" value="1"/>
</dbReference>
<sequence length="290" mass="33473">MVEPDRPNSGSASSVPYYEDEIDLYELWLILKKRKFVVFCVTLLFVFIAGLYVWFAPNVYRADTIVSSPYSVRNGVIFSLDSTNNLVGYLSKQFEHKAYEKLSRELDLPVKLLVSVKGLETVKKRKGSDRYFVLRFDAIDKSVLASLSDAVIKYLNNNEYLKQIIDQEKALLEEEIRDLSLRVKNLEASVDFIKKEIMSGKEVGFNPLEIDRTVIDLKRRLKTLQYQLETGISGYRKIAFMVYDKPVKPKRTLIITVALVSGLFLGIFLAFFLEWLENARREHEKVSSEV</sequence>
<keyword evidence="10" id="KW-1185">Reference proteome</keyword>
<evidence type="ECO:0000256" key="3">
    <source>
        <dbReference type="ARBA" id="ARBA00022692"/>
    </source>
</evidence>
<keyword evidence="3 7" id="KW-0812">Transmembrane</keyword>
<feature type="transmembrane region" description="Helical" evidence="7">
    <location>
        <begin position="253"/>
        <end position="276"/>
    </location>
</feature>
<dbReference type="GO" id="GO:0005886">
    <property type="term" value="C:plasma membrane"/>
    <property type="evidence" value="ECO:0007669"/>
    <property type="project" value="UniProtKB-SubCell"/>
</dbReference>
<dbReference type="Proteomes" id="UP000063234">
    <property type="component" value="Chromosome"/>
</dbReference>
<dbReference type="PANTHER" id="PTHR32309:SF13">
    <property type="entry name" value="FERRIC ENTEROBACTIN TRANSPORT PROTEIN FEPE"/>
    <property type="match status" value="1"/>
</dbReference>
<keyword evidence="6" id="KW-0175">Coiled coil</keyword>
<keyword evidence="4 7" id="KW-1133">Transmembrane helix</keyword>
<evidence type="ECO:0000256" key="7">
    <source>
        <dbReference type="SAM" id="Phobius"/>
    </source>
</evidence>
<evidence type="ECO:0000259" key="8">
    <source>
        <dbReference type="Pfam" id="PF02706"/>
    </source>
</evidence>
<evidence type="ECO:0000256" key="1">
    <source>
        <dbReference type="ARBA" id="ARBA00004651"/>
    </source>
</evidence>
<protein>
    <submittedName>
        <fullName evidence="9">Lipopolysaccharide biosynthesis protein</fullName>
    </submittedName>
</protein>
<feature type="transmembrane region" description="Helical" evidence="7">
    <location>
        <begin position="36"/>
        <end position="55"/>
    </location>
</feature>
<evidence type="ECO:0000256" key="4">
    <source>
        <dbReference type="ARBA" id="ARBA00022989"/>
    </source>
</evidence>
<dbReference type="AlphaFoldDB" id="A0A0S3QUS7"/>
<evidence type="ECO:0000256" key="5">
    <source>
        <dbReference type="ARBA" id="ARBA00023136"/>
    </source>
</evidence>
<dbReference type="STRING" id="1298851.TST_1298"/>
<organism evidence="9 10">
    <name type="scientific">Thermosulfidibacter takaii (strain DSM 17441 / JCM 13301 / NBRC 103674 / ABI70S6)</name>
    <dbReference type="NCBI Taxonomy" id="1298851"/>
    <lineage>
        <taxon>Bacteria</taxon>
        <taxon>Pseudomonadati</taxon>
        <taxon>Thermosulfidibacterota</taxon>
        <taxon>Thermosulfidibacteria</taxon>
        <taxon>Thermosulfidibacterales</taxon>
        <taxon>Thermosulfidibacteraceae</taxon>
    </lineage>
</organism>
<feature type="coiled-coil region" evidence="6">
    <location>
        <begin position="162"/>
        <end position="196"/>
    </location>
</feature>
<proteinExistence type="predicted"/>
<dbReference type="InterPro" id="IPR050445">
    <property type="entry name" value="Bact_polysacc_biosynth/exp"/>
</dbReference>
<reference evidence="10" key="1">
    <citation type="journal article" date="2018" name="Science">
        <title>A primordial and reversible TCA cycle in a facultatively chemolithoautotrophic thermophile.</title>
        <authorList>
            <person name="Nunoura T."/>
            <person name="Chikaraishi Y."/>
            <person name="Izaki R."/>
            <person name="Suwa T."/>
            <person name="Sato T."/>
            <person name="Harada T."/>
            <person name="Mori K."/>
            <person name="Kato Y."/>
            <person name="Miyazaki M."/>
            <person name="Shimamura S."/>
            <person name="Yanagawa K."/>
            <person name="Shuto A."/>
            <person name="Ohkouchi N."/>
            <person name="Fujita N."/>
            <person name="Takaki Y."/>
            <person name="Atomi H."/>
            <person name="Takai K."/>
        </authorList>
    </citation>
    <scope>NUCLEOTIDE SEQUENCE [LARGE SCALE GENOMIC DNA]</scope>
    <source>
        <strain evidence="10">DSM 17441 / JCM 13301 / NBRC 103674 / ABI70S6</strain>
    </source>
</reference>
<keyword evidence="5 7" id="KW-0472">Membrane</keyword>
<evidence type="ECO:0000256" key="6">
    <source>
        <dbReference type="SAM" id="Coils"/>
    </source>
</evidence>
<comment type="subcellular location">
    <subcellularLocation>
        <location evidence="1">Cell membrane</location>
        <topology evidence="1">Multi-pass membrane protein</topology>
    </subcellularLocation>
</comment>
<dbReference type="InterPro" id="IPR003856">
    <property type="entry name" value="LPS_length_determ_N"/>
</dbReference>
<gene>
    <name evidence="9" type="ORF">TST_1298</name>
</gene>
<name>A0A0S3QUS7_THET7</name>
<evidence type="ECO:0000313" key="10">
    <source>
        <dbReference type="Proteomes" id="UP000063234"/>
    </source>
</evidence>
<dbReference type="PANTHER" id="PTHR32309">
    <property type="entry name" value="TYROSINE-PROTEIN KINASE"/>
    <property type="match status" value="1"/>
</dbReference>
<keyword evidence="2" id="KW-1003">Cell membrane</keyword>